<dbReference type="AlphaFoldDB" id="A0A814Q9B8"/>
<gene>
    <name evidence="2" type="ORF">OXX778_LOCUS21894</name>
</gene>
<dbReference type="InterPro" id="IPR008030">
    <property type="entry name" value="NmrA-like"/>
</dbReference>
<proteinExistence type="predicted"/>
<dbReference type="SUPFAM" id="SSF51735">
    <property type="entry name" value="NAD(P)-binding Rossmann-fold domains"/>
    <property type="match status" value="1"/>
</dbReference>
<reference evidence="2" key="1">
    <citation type="submission" date="2021-02" db="EMBL/GenBank/DDBJ databases">
        <authorList>
            <person name="Nowell W R."/>
        </authorList>
    </citation>
    <scope>NUCLEOTIDE SEQUENCE</scope>
    <source>
        <strain evidence="2">Ploen Becks lab</strain>
    </source>
</reference>
<dbReference type="PANTHER" id="PTHR43162:SF1">
    <property type="entry name" value="PRESTALK A DIFFERENTIATION PROTEIN A"/>
    <property type="match status" value="1"/>
</dbReference>
<dbReference type="Gene3D" id="3.90.25.10">
    <property type="entry name" value="UDP-galactose 4-epimerase, domain 1"/>
    <property type="match status" value="1"/>
</dbReference>
<dbReference type="Gene3D" id="3.40.50.720">
    <property type="entry name" value="NAD(P)-binding Rossmann-like Domain"/>
    <property type="match status" value="1"/>
</dbReference>
<dbReference type="InterPro" id="IPR036291">
    <property type="entry name" value="NAD(P)-bd_dom_sf"/>
</dbReference>
<dbReference type="Proteomes" id="UP000663879">
    <property type="component" value="Unassembled WGS sequence"/>
</dbReference>
<name>A0A814Q9B8_9BILA</name>
<keyword evidence="3" id="KW-1185">Reference proteome</keyword>
<evidence type="ECO:0000259" key="1">
    <source>
        <dbReference type="Pfam" id="PF05368"/>
    </source>
</evidence>
<organism evidence="2 3">
    <name type="scientific">Brachionus calyciflorus</name>
    <dbReference type="NCBI Taxonomy" id="104777"/>
    <lineage>
        <taxon>Eukaryota</taxon>
        <taxon>Metazoa</taxon>
        <taxon>Spiralia</taxon>
        <taxon>Gnathifera</taxon>
        <taxon>Rotifera</taxon>
        <taxon>Eurotatoria</taxon>
        <taxon>Monogononta</taxon>
        <taxon>Pseudotrocha</taxon>
        <taxon>Ploima</taxon>
        <taxon>Brachionidae</taxon>
        <taxon>Brachionus</taxon>
    </lineage>
</organism>
<dbReference type="InterPro" id="IPR051604">
    <property type="entry name" value="Ergot_Alk_Oxidoreductase"/>
</dbReference>
<feature type="domain" description="NmrA-like" evidence="1">
    <location>
        <begin position="5"/>
        <end position="245"/>
    </location>
</feature>
<comment type="caution">
    <text evidence="2">The sequence shown here is derived from an EMBL/GenBank/DDBJ whole genome shotgun (WGS) entry which is preliminary data.</text>
</comment>
<dbReference type="EMBL" id="CAJNOC010008577">
    <property type="protein sequence ID" value="CAF1117376.1"/>
    <property type="molecule type" value="Genomic_DNA"/>
</dbReference>
<dbReference type="Pfam" id="PF05368">
    <property type="entry name" value="NmrA"/>
    <property type="match status" value="1"/>
</dbReference>
<protein>
    <recommendedName>
        <fullName evidence="1">NmrA-like domain-containing protein</fullName>
    </recommendedName>
</protein>
<evidence type="ECO:0000313" key="2">
    <source>
        <dbReference type="EMBL" id="CAF1117376.1"/>
    </source>
</evidence>
<dbReference type="PANTHER" id="PTHR43162">
    <property type="match status" value="1"/>
</dbReference>
<evidence type="ECO:0000313" key="3">
    <source>
        <dbReference type="Proteomes" id="UP000663879"/>
    </source>
</evidence>
<accession>A0A814Q9B8</accession>
<sequence>MSKPLVSIFTANSNSGKSCLKELVEKYSDRVNIRAVFRTEEKAKWYRETYQNVEIVTDCDADRPESLNIAFKGVNYALIVTPHDHTRGFSDDAKLTKNMIDSAVESNVEYIVLVASFTVNHPERMSILSSRFAPSERLLENYSREKGLKWTVLRGGVFMENNLWNIKKSLETSVYKGFDVCVPYIDTKDIGRCAAVCLASDNKNIQQHNGKYYEMNGPERLDGYQIAEIISKVFNKKITYEPIQMDKNSFPEALYQCFSFMMEQKDCVPFGNDVKDLTGLWSSYENFMRDHYNEIVLNSN</sequence>
<dbReference type="OrthoDB" id="10254221at2759"/>